<accession>A0ABV7X0Y8</accession>
<evidence type="ECO:0008006" key="3">
    <source>
        <dbReference type="Google" id="ProtNLM"/>
    </source>
</evidence>
<dbReference type="Proteomes" id="UP001595613">
    <property type="component" value="Unassembled WGS sequence"/>
</dbReference>
<evidence type="ECO:0000313" key="1">
    <source>
        <dbReference type="EMBL" id="MFC3704461.1"/>
    </source>
</evidence>
<evidence type="ECO:0000313" key="2">
    <source>
        <dbReference type="Proteomes" id="UP001595613"/>
    </source>
</evidence>
<sequence>MSFFYENGQMVIEYQGRRVATTEGRLLQFVSEEQEFTTDIAFPDANKGQLYTWSYGTNTGPTSIGYYGNCRTAVGARPQEWSNDVVLASAPTGADLWVGRAMLTHTKAPSHTWLGQTLSPAVPEGAEIQLWGSMVVEIGPGISRGLTVDIVDGQLLVRLAHSVGPAAGNFTTYGTVPPQASQFNGVQFSGIQNQAVGGAALPVFWREGSPYSKTFSGQTGGLSSPDRSAAVSICSSYNRGGANAAVYDDPTDYSSIYTLTVRGRFGRRS</sequence>
<comment type="caution">
    <text evidence="1">The sequence shown here is derived from an EMBL/GenBank/DDBJ whole genome shotgun (WGS) entry which is preliminary data.</text>
</comment>
<protein>
    <recommendedName>
        <fullName evidence="3">Tail fiber protein</fullName>
    </recommendedName>
</protein>
<gene>
    <name evidence="1" type="ORF">ACFOOL_06810</name>
</gene>
<reference evidence="2" key="1">
    <citation type="journal article" date="2019" name="Int. J. Syst. Evol. Microbiol.">
        <title>The Global Catalogue of Microorganisms (GCM) 10K type strain sequencing project: providing services to taxonomists for standard genome sequencing and annotation.</title>
        <authorList>
            <consortium name="The Broad Institute Genomics Platform"/>
            <consortium name="The Broad Institute Genome Sequencing Center for Infectious Disease"/>
            <person name="Wu L."/>
            <person name="Ma J."/>
        </authorList>
    </citation>
    <scope>NUCLEOTIDE SEQUENCE [LARGE SCALE GENOMIC DNA]</scope>
    <source>
        <strain evidence="2">KCTC 42281</strain>
    </source>
</reference>
<dbReference type="RefSeq" id="WP_380096084.1">
    <property type="nucleotide sequence ID" value="NZ_JBHRYD010000004.1"/>
</dbReference>
<dbReference type="EMBL" id="JBHRYD010000004">
    <property type="protein sequence ID" value="MFC3704461.1"/>
    <property type="molecule type" value="Genomic_DNA"/>
</dbReference>
<proteinExistence type="predicted"/>
<organism evidence="1 2">
    <name type="scientific">Devosia honganensis</name>
    <dbReference type="NCBI Taxonomy" id="1610527"/>
    <lineage>
        <taxon>Bacteria</taxon>
        <taxon>Pseudomonadati</taxon>
        <taxon>Pseudomonadota</taxon>
        <taxon>Alphaproteobacteria</taxon>
        <taxon>Hyphomicrobiales</taxon>
        <taxon>Devosiaceae</taxon>
        <taxon>Devosia</taxon>
    </lineage>
</organism>
<name>A0ABV7X0Y8_9HYPH</name>
<keyword evidence="2" id="KW-1185">Reference proteome</keyword>